<dbReference type="AlphaFoldDB" id="A0A6A5A6P1"/>
<name>A0A6A5A6P1_APHAT</name>
<dbReference type="Proteomes" id="UP000469452">
    <property type="component" value="Unassembled WGS sequence"/>
</dbReference>
<dbReference type="EMBL" id="VJMI01014669">
    <property type="protein sequence ID" value="KAF0739263.1"/>
    <property type="molecule type" value="Genomic_DNA"/>
</dbReference>
<accession>A0A6A5A6P1</accession>
<gene>
    <name evidence="2" type="ORF">AaE_008810</name>
</gene>
<feature type="region of interest" description="Disordered" evidence="1">
    <location>
        <begin position="1"/>
        <end position="26"/>
    </location>
</feature>
<evidence type="ECO:0000256" key="1">
    <source>
        <dbReference type="SAM" id="MobiDB-lite"/>
    </source>
</evidence>
<feature type="non-terminal residue" evidence="2">
    <location>
        <position position="1"/>
    </location>
</feature>
<comment type="caution">
    <text evidence="2">The sequence shown here is derived from an EMBL/GenBank/DDBJ whole genome shotgun (WGS) entry which is preliminary data.</text>
</comment>
<dbReference type="VEuPathDB" id="FungiDB:H257_09407"/>
<proteinExistence type="predicted"/>
<feature type="compositionally biased region" description="Basic residues" evidence="1">
    <location>
        <begin position="8"/>
        <end position="17"/>
    </location>
</feature>
<reference evidence="2 3" key="1">
    <citation type="submission" date="2019-06" db="EMBL/GenBank/DDBJ databases">
        <title>Genomics analysis of Aphanomyces spp. identifies a new class of oomycete effector associated with host adaptation.</title>
        <authorList>
            <person name="Gaulin E."/>
        </authorList>
    </citation>
    <scope>NUCLEOTIDE SEQUENCE [LARGE SCALE GENOMIC DNA]</scope>
    <source>
        <strain evidence="2 3">E</strain>
    </source>
</reference>
<evidence type="ECO:0000313" key="3">
    <source>
        <dbReference type="Proteomes" id="UP000469452"/>
    </source>
</evidence>
<protein>
    <submittedName>
        <fullName evidence="2">Uncharacterized protein</fullName>
    </submittedName>
</protein>
<sequence length="258" mass="28096">PSSSDRKPSKKKAKTSTKPKPNNKAQLELANKGVVPFLLGKSTHRSFSVIGNAQEALRQSDAFHAVAPDVHPPLHHTAPPTWCRRPADSDDDQDQHNAAEPGGHVRGGGLLSVDTTSSGARGDTKPTKASFLHTLNKAIQSVDAEFHHLNARYKPLERCLLVLLLLVHTYEYKGLVGTVDSPGVGKTLERTIDELETKGEQLFLLKQLHAQASKSSIFASRSVLHSPDAAAKKAAALRVLHEYRTLDREIKTRSSCTS</sequence>
<organism evidence="2 3">
    <name type="scientific">Aphanomyces astaci</name>
    <name type="common">Crayfish plague agent</name>
    <dbReference type="NCBI Taxonomy" id="112090"/>
    <lineage>
        <taxon>Eukaryota</taxon>
        <taxon>Sar</taxon>
        <taxon>Stramenopiles</taxon>
        <taxon>Oomycota</taxon>
        <taxon>Saprolegniomycetes</taxon>
        <taxon>Saprolegniales</taxon>
        <taxon>Verrucalvaceae</taxon>
        <taxon>Aphanomyces</taxon>
    </lineage>
</organism>
<feature type="region of interest" description="Disordered" evidence="1">
    <location>
        <begin position="69"/>
        <end position="126"/>
    </location>
</feature>
<evidence type="ECO:0000313" key="2">
    <source>
        <dbReference type="EMBL" id="KAF0739263.1"/>
    </source>
</evidence>